<proteinExistence type="predicted"/>
<feature type="transmembrane region" description="Helical" evidence="1">
    <location>
        <begin position="118"/>
        <end position="140"/>
    </location>
</feature>
<evidence type="ECO:0008006" key="3">
    <source>
        <dbReference type="Google" id="ProtNLM"/>
    </source>
</evidence>
<dbReference type="RefSeq" id="WP_099520238.1">
    <property type="nucleotide sequence ID" value="NZ_CP016808.1"/>
</dbReference>
<keyword evidence="1" id="KW-0472">Membrane</keyword>
<dbReference type="Pfam" id="PF13160">
    <property type="entry name" value="DUF3995"/>
    <property type="match status" value="1"/>
</dbReference>
<dbReference type="EMBL" id="CP016808">
    <property type="protein sequence ID" value="ANY69203.1"/>
    <property type="molecule type" value="Genomic_DNA"/>
</dbReference>
<protein>
    <recommendedName>
        <fullName evidence="3">DUF3995 domain-containing protein</fullName>
    </recommendedName>
</protein>
<feature type="transmembrane region" description="Helical" evidence="1">
    <location>
        <begin position="75"/>
        <end position="98"/>
    </location>
</feature>
<accession>A0A1B2DNB7</accession>
<evidence type="ECO:0000256" key="1">
    <source>
        <dbReference type="SAM" id="Phobius"/>
    </source>
</evidence>
<gene>
    <name evidence="2" type="ORF">BBD42_23985</name>
</gene>
<dbReference type="InterPro" id="IPR025058">
    <property type="entry name" value="DUF3995"/>
</dbReference>
<evidence type="ECO:0000313" key="2">
    <source>
        <dbReference type="EMBL" id="ANY69203.1"/>
    </source>
</evidence>
<feature type="transmembrane region" description="Helical" evidence="1">
    <location>
        <begin position="48"/>
        <end position="68"/>
    </location>
</feature>
<organism evidence="2">
    <name type="scientific">Paenibacillus sp. BIHB 4019</name>
    <dbReference type="NCBI Taxonomy" id="1870819"/>
    <lineage>
        <taxon>Bacteria</taxon>
        <taxon>Bacillati</taxon>
        <taxon>Bacillota</taxon>
        <taxon>Bacilli</taxon>
        <taxon>Bacillales</taxon>
        <taxon>Paenibacillaceae</taxon>
        <taxon>Paenibacillus</taxon>
    </lineage>
</organism>
<keyword evidence="1" id="KW-1133">Transmembrane helix</keyword>
<dbReference type="AlphaFoldDB" id="A0A1B2DNB7"/>
<sequence>MMLWLSFCGFILLLLGGIHVYWAFGGKWGASAALPTKAGSQQTLFVPGAAGTSIVACLLFCAAMLLLMQGRLLPVFLGAAFIQWCCWACAAAFMLRTIGDFSYVGLFRKVRITRFAKFDLYLFTPLCLLLSAAFFAAATLEP</sequence>
<keyword evidence="1" id="KW-0812">Transmembrane</keyword>
<reference evidence="2" key="1">
    <citation type="submission" date="2016-08" db="EMBL/GenBank/DDBJ databases">
        <title>Complete Genome Seqeunce of Paenibacillus sp. BIHB 4019 from tea rhizoplane.</title>
        <authorList>
            <person name="Thakur R."/>
            <person name="Swarnkar M.K."/>
            <person name="Gulati A."/>
        </authorList>
    </citation>
    <scope>NUCLEOTIDE SEQUENCE [LARGE SCALE GENOMIC DNA]</scope>
    <source>
        <strain evidence="2">BIHB4019</strain>
    </source>
</reference>
<name>A0A1B2DNB7_9BACL</name>